<dbReference type="EMBL" id="CP003380">
    <property type="protein sequence ID" value="AFJ02752.1"/>
    <property type="molecule type" value="Genomic_DNA"/>
</dbReference>
<gene>
    <name evidence="1" type="ordered locus">Q7C_1603</name>
</gene>
<sequence length="114" mass="12891">MELTTYLSLLETQPERIRFTDTMAVIDANYDFTPTAFKNAGLENQAGENNGSCKIFAFGLLQDLNEAQTLACFGDYYRKEVLLQPQGSDHQNIRHFLKHGWDGISFAAEPLTKK</sequence>
<organism evidence="1 2">
    <name type="scientific">Methylophaga frappieri (strain ATCC BAA-2434 / DSM 25690 / JAM7)</name>
    <dbReference type="NCBI Taxonomy" id="754477"/>
    <lineage>
        <taxon>Bacteria</taxon>
        <taxon>Pseudomonadati</taxon>
        <taxon>Pseudomonadota</taxon>
        <taxon>Gammaproteobacteria</taxon>
        <taxon>Thiotrichales</taxon>
        <taxon>Piscirickettsiaceae</taxon>
        <taxon>Methylophaga</taxon>
    </lineage>
</organism>
<dbReference type="InterPro" id="IPR038604">
    <property type="entry name" value="HopJ_sf"/>
</dbReference>
<dbReference type="Proteomes" id="UP000009145">
    <property type="component" value="Chromosome"/>
</dbReference>
<dbReference type="STRING" id="754477.Q7C_1603"/>
<dbReference type="AlphaFoldDB" id="I1YIK9"/>
<evidence type="ECO:0000313" key="1">
    <source>
        <dbReference type="EMBL" id="AFJ02752.1"/>
    </source>
</evidence>
<protein>
    <submittedName>
        <fullName evidence="1">Type III effector HopPmaJ</fullName>
    </submittedName>
</protein>
<dbReference type="HOGENOM" id="CLU_121622_1_1_6"/>
<dbReference type="Pfam" id="PF08888">
    <property type="entry name" value="HopJ"/>
    <property type="match status" value="1"/>
</dbReference>
<dbReference type="eggNOG" id="ENOG5032RP0">
    <property type="taxonomic scope" value="Bacteria"/>
</dbReference>
<evidence type="ECO:0000313" key="2">
    <source>
        <dbReference type="Proteomes" id="UP000009145"/>
    </source>
</evidence>
<dbReference type="KEGG" id="mec:Q7C_1603"/>
<dbReference type="Gene3D" id="3.20.160.10">
    <property type="entry name" value="vpa0580 domain like"/>
    <property type="match status" value="1"/>
</dbReference>
<proteinExistence type="predicted"/>
<dbReference type="OrthoDB" id="9790826at2"/>
<name>I1YIK9_METFJ</name>
<dbReference type="PATRIC" id="fig|754477.3.peg.1581"/>
<accession>I1YIK9</accession>
<reference evidence="1 2" key="1">
    <citation type="journal article" date="2012" name="J. Bacteriol.">
        <title>Complete genome sequences of Methylophaga sp. strain JAM1 and Methylophaga sp. strain JAM7.</title>
        <authorList>
            <person name="Villeneuve C."/>
            <person name="Martineau C."/>
            <person name="Mauffrey F."/>
            <person name="Villemur R."/>
        </authorList>
    </citation>
    <scope>NUCLEOTIDE SEQUENCE [LARGE SCALE GENOMIC DNA]</scope>
    <source>
        <strain evidence="1 2">JAM7</strain>
    </source>
</reference>
<dbReference type="InterPro" id="IPR014984">
    <property type="entry name" value="HopJ"/>
</dbReference>
<keyword evidence="2" id="KW-1185">Reference proteome</keyword>